<dbReference type="AlphaFoldDB" id="A0A1I3LAU6"/>
<dbReference type="InterPro" id="IPR043128">
    <property type="entry name" value="Rev_trsase/Diguanyl_cyclase"/>
</dbReference>
<evidence type="ECO:0000313" key="5">
    <source>
        <dbReference type="Proteomes" id="UP000182737"/>
    </source>
</evidence>
<dbReference type="PANTHER" id="PTHR33121">
    <property type="entry name" value="CYCLIC DI-GMP PHOSPHODIESTERASE PDEF"/>
    <property type="match status" value="1"/>
</dbReference>
<dbReference type="SUPFAM" id="SSF141868">
    <property type="entry name" value="EAL domain-like"/>
    <property type="match status" value="1"/>
</dbReference>
<dbReference type="InterPro" id="IPR050706">
    <property type="entry name" value="Cyclic-di-GMP_PDE-like"/>
</dbReference>
<keyword evidence="1" id="KW-1133">Transmembrane helix</keyword>
<feature type="transmembrane region" description="Helical" evidence="1">
    <location>
        <begin position="191"/>
        <end position="208"/>
    </location>
</feature>
<dbReference type="Gene3D" id="3.30.70.270">
    <property type="match status" value="1"/>
</dbReference>
<evidence type="ECO:0000259" key="2">
    <source>
        <dbReference type="PROSITE" id="PS50883"/>
    </source>
</evidence>
<dbReference type="Gene3D" id="3.20.20.450">
    <property type="entry name" value="EAL domain"/>
    <property type="match status" value="1"/>
</dbReference>
<dbReference type="SMART" id="SM00052">
    <property type="entry name" value="EAL"/>
    <property type="match status" value="1"/>
</dbReference>
<feature type="transmembrane region" description="Helical" evidence="1">
    <location>
        <begin position="21"/>
        <end position="51"/>
    </location>
</feature>
<dbReference type="Pfam" id="PF00563">
    <property type="entry name" value="EAL"/>
    <property type="match status" value="1"/>
</dbReference>
<organism evidence="4 5">
    <name type="scientific">Treponema bryantii</name>
    <dbReference type="NCBI Taxonomy" id="163"/>
    <lineage>
        <taxon>Bacteria</taxon>
        <taxon>Pseudomonadati</taxon>
        <taxon>Spirochaetota</taxon>
        <taxon>Spirochaetia</taxon>
        <taxon>Spirochaetales</taxon>
        <taxon>Treponemataceae</taxon>
        <taxon>Treponema</taxon>
    </lineage>
</organism>
<dbReference type="CDD" id="cd01948">
    <property type="entry name" value="EAL"/>
    <property type="match status" value="1"/>
</dbReference>
<dbReference type="EMBL" id="FORI01000006">
    <property type="protein sequence ID" value="SFI81868.1"/>
    <property type="molecule type" value="Genomic_DNA"/>
</dbReference>
<protein>
    <submittedName>
        <fullName evidence="4">Diguanylate cyclase (GGDEF) domain-containing protein</fullName>
    </submittedName>
</protein>
<feature type="domain" description="GGDEF" evidence="3">
    <location>
        <begin position="296"/>
        <end position="423"/>
    </location>
</feature>
<keyword evidence="1" id="KW-0812">Transmembrane</keyword>
<feature type="domain" description="EAL" evidence="2">
    <location>
        <begin position="432"/>
        <end position="686"/>
    </location>
</feature>
<accession>A0A1I3LAU6</accession>
<evidence type="ECO:0000256" key="1">
    <source>
        <dbReference type="SAM" id="Phobius"/>
    </source>
</evidence>
<dbReference type="PANTHER" id="PTHR33121:SF79">
    <property type="entry name" value="CYCLIC DI-GMP PHOSPHODIESTERASE PDED-RELATED"/>
    <property type="match status" value="1"/>
</dbReference>
<keyword evidence="5" id="KW-1185">Reference proteome</keyword>
<dbReference type="InterPro" id="IPR029787">
    <property type="entry name" value="Nucleotide_cyclase"/>
</dbReference>
<evidence type="ECO:0000313" key="4">
    <source>
        <dbReference type="EMBL" id="SFI81868.1"/>
    </source>
</evidence>
<gene>
    <name evidence="4" type="ORF">SAMN04487775_106161</name>
</gene>
<dbReference type="GO" id="GO:0071111">
    <property type="term" value="F:cyclic-guanylate-specific phosphodiesterase activity"/>
    <property type="evidence" value="ECO:0007669"/>
    <property type="project" value="InterPro"/>
</dbReference>
<keyword evidence="1" id="KW-0472">Membrane</keyword>
<dbReference type="SUPFAM" id="SSF55073">
    <property type="entry name" value="Nucleotide cyclase"/>
    <property type="match status" value="1"/>
</dbReference>
<dbReference type="PROSITE" id="PS50887">
    <property type="entry name" value="GGDEF"/>
    <property type="match status" value="1"/>
</dbReference>
<dbReference type="OrthoDB" id="366324at2"/>
<dbReference type="RefSeq" id="WP_074931965.1">
    <property type="nucleotide sequence ID" value="NZ_FORI01000006.1"/>
</dbReference>
<dbReference type="Proteomes" id="UP000182737">
    <property type="component" value="Unassembled WGS sequence"/>
</dbReference>
<reference evidence="5" key="1">
    <citation type="submission" date="2016-10" db="EMBL/GenBank/DDBJ databases">
        <authorList>
            <person name="Varghese N."/>
            <person name="Submissions S."/>
        </authorList>
    </citation>
    <scope>NUCLEOTIDE SEQUENCE [LARGE SCALE GENOMIC DNA]</scope>
    <source>
        <strain evidence="5">XBD1002</strain>
    </source>
</reference>
<dbReference type="Pfam" id="PF00990">
    <property type="entry name" value="GGDEF"/>
    <property type="match status" value="1"/>
</dbReference>
<evidence type="ECO:0000259" key="3">
    <source>
        <dbReference type="PROSITE" id="PS50887"/>
    </source>
</evidence>
<dbReference type="InterPro" id="IPR035919">
    <property type="entry name" value="EAL_sf"/>
</dbReference>
<dbReference type="InterPro" id="IPR000160">
    <property type="entry name" value="GGDEF_dom"/>
</dbReference>
<feature type="transmembrane region" description="Helical" evidence="1">
    <location>
        <begin position="228"/>
        <end position="250"/>
    </location>
</feature>
<sequence>MSKKKDKKIKRLRSLPIWPSVLSLIIVETIVFALAGFLCWCTISGIAVTVMTQSEQECRSVLKVVNENYGTDTPEQLQTKINSLLETSSTLDEVIFDNGQGILGLFPDLEDQYKANTDELFEKNGVARFVDPEMEQHLYFGIRRPERKNTSDSMVYTFGITDEDGETQPYIVDFRNIFRSLKFDSINNYDLATWAGVVLLGVNVITFYKTDIPNLNICIKHIYSFTSFQLSLVAMLVVVLTLILILVTIYEVTKLVALAGERKRINILVTTDTVTGGYNKDYFLQKAEKEIKRGKKNYAIVQLRLEKYRNYCTAYGVKQGENLLEEINTSLTEMLVKKEYVAHVEKSDFLLLLNYQNNETLEIRIRNMMNILRERRAGQHLTFAAGVCPVTSKNADVSLIISCAGLAVPKSVKIQDEIVWFNDSMKEEQVWERRIEDDMEKALENHEFQVYLQPKYSTKAEVLSAAEALVRWTHPVLGFISPGKFIPIFERNGFILHLDDYMLTEVAKLQAAWLEQGKQLVPISVNVSRAHFAEENLAEHICSIVDKFKVPHEYIELELTESAFFDDKAVLLTTVRKLKEFGFKVSMDDFGAGYSSLNSLKELPLDIIKLDAEFFRSVDDIERSNLIVGQTISLAKKLGMEIVAEGIETRDQVDFLAKQDCDLIQGFYFSKPLPVTEFEERAYPKEK</sequence>
<dbReference type="PROSITE" id="PS50883">
    <property type="entry name" value="EAL"/>
    <property type="match status" value="1"/>
</dbReference>
<name>A0A1I3LAU6_9SPIR</name>
<dbReference type="InterPro" id="IPR001633">
    <property type="entry name" value="EAL_dom"/>
</dbReference>
<dbReference type="SMART" id="SM00267">
    <property type="entry name" value="GGDEF"/>
    <property type="match status" value="1"/>
</dbReference>
<proteinExistence type="predicted"/>